<evidence type="ECO:0000313" key="1">
    <source>
        <dbReference type="EMBL" id="KAK9906399.1"/>
    </source>
</evidence>
<evidence type="ECO:0000313" key="2">
    <source>
        <dbReference type="Proteomes" id="UP001491310"/>
    </source>
</evidence>
<keyword evidence="2" id="KW-1185">Reference proteome</keyword>
<name>A0ABR2YJ17_9CHLO</name>
<gene>
    <name evidence="1" type="ORF">WJX75_001218</name>
</gene>
<sequence>MVAYWWRLPTESSRRADSRRKPDIVLEADGIPIHLFGVEHCDSQPYIGEHILQHRPNCVVVETAISPKHGAASGNIFTCSDLPQEGSNFFERLFCQVASQLAQMPVPADTQLWQDLQRQFKGEQLVYIAGLTVGAQIVFGDQVKADTYRRLNTVPSLVDLDRAFGQQSALNYEEMVSGRPAVAPLAQRGCVEHILLTERDAVLSRSLAHAARAQQPSAKPWQRHLVVGAVGEAHMEGIADLWDGQRWRDVLADMDTGTAEAQTMDHPTPGADGVRRALLESVIRLSCRDSVSSDMASVLGPLPEEELPSYHLTHELYGSTRMLLACLTREQLAQVCSGWRCDMEKVLAPVRNARPTFGGSGCDVDLILELRTLNFELPN</sequence>
<dbReference type="EMBL" id="JALJOT010000010">
    <property type="protein sequence ID" value="KAK9906399.1"/>
    <property type="molecule type" value="Genomic_DNA"/>
</dbReference>
<accession>A0ABR2YJ17</accession>
<dbReference type="Proteomes" id="UP001491310">
    <property type="component" value="Unassembled WGS sequence"/>
</dbReference>
<organism evidence="1 2">
    <name type="scientific">Coccomyxa subellipsoidea</name>
    <dbReference type="NCBI Taxonomy" id="248742"/>
    <lineage>
        <taxon>Eukaryota</taxon>
        <taxon>Viridiplantae</taxon>
        <taxon>Chlorophyta</taxon>
        <taxon>core chlorophytes</taxon>
        <taxon>Trebouxiophyceae</taxon>
        <taxon>Trebouxiophyceae incertae sedis</taxon>
        <taxon>Coccomyxaceae</taxon>
        <taxon>Coccomyxa</taxon>
    </lineage>
</organism>
<proteinExistence type="predicted"/>
<comment type="caution">
    <text evidence="1">The sequence shown here is derived from an EMBL/GenBank/DDBJ whole genome shotgun (WGS) entry which is preliminary data.</text>
</comment>
<reference evidence="1 2" key="1">
    <citation type="journal article" date="2024" name="Nat. Commun.">
        <title>Phylogenomics reveals the evolutionary origins of lichenization in chlorophyte algae.</title>
        <authorList>
            <person name="Puginier C."/>
            <person name="Libourel C."/>
            <person name="Otte J."/>
            <person name="Skaloud P."/>
            <person name="Haon M."/>
            <person name="Grisel S."/>
            <person name="Petersen M."/>
            <person name="Berrin J.G."/>
            <person name="Delaux P.M."/>
            <person name="Dal Grande F."/>
            <person name="Keller J."/>
        </authorList>
    </citation>
    <scope>NUCLEOTIDE SEQUENCE [LARGE SCALE GENOMIC DNA]</scope>
    <source>
        <strain evidence="1 2">SAG 216-7</strain>
    </source>
</reference>
<protein>
    <submittedName>
        <fullName evidence="1">Uncharacterized protein</fullName>
    </submittedName>
</protein>